<name>A0A0B7N1P0_9FUNG</name>
<dbReference type="OrthoDB" id="2250996at2759"/>
<proteinExistence type="predicted"/>
<evidence type="ECO:0000313" key="2">
    <source>
        <dbReference type="EMBL" id="CEP09014.1"/>
    </source>
</evidence>
<dbReference type="AlphaFoldDB" id="A0A0B7N1P0"/>
<dbReference type="STRING" id="35722.A0A0B7N1P0"/>
<dbReference type="Proteomes" id="UP000054107">
    <property type="component" value="Unassembled WGS sequence"/>
</dbReference>
<evidence type="ECO:0000256" key="1">
    <source>
        <dbReference type="SAM" id="SignalP"/>
    </source>
</evidence>
<feature type="chain" id="PRO_5002121112" evidence="1">
    <location>
        <begin position="22"/>
        <end position="263"/>
    </location>
</feature>
<reference evidence="2 3" key="1">
    <citation type="submission" date="2014-09" db="EMBL/GenBank/DDBJ databases">
        <authorList>
            <person name="Ellenberger Sabrina"/>
        </authorList>
    </citation>
    <scope>NUCLEOTIDE SEQUENCE [LARGE SCALE GENOMIC DNA]</scope>
    <source>
        <strain evidence="2 3">CBS 412.66</strain>
    </source>
</reference>
<dbReference type="EMBL" id="LN720861">
    <property type="protein sequence ID" value="CEP09014.1"/>
    <property type="molecule type" value="Genomic_DNA"/>
</dbReference>
<organism evidence="2 3">
    <name type="scientific">Parasitella parasitica</name>
    <dbReference type="NCBI Taxonomy" id="35722"/>
    <lineage>
        <taxon>Eukaryota</taxon>
        <taxon>Fungi</taxon>
        <taxon>Fungi incertae sedis</taxon>
        <taxon>Mucoromycota</taxon>
        <taxon>Mucoromycotina</taxon>
        <taxon>Mucoromycetes</taxon>
        <taxon>Mucorales</taxon>
        <taxon>Mucorineae</taxon>
        <taxon>Mucoraceae</taxon>
        <taxon>Parasitella</taxon>
    </lineage>
</organism>
<keyword evidence="1" id="KW-0732">Signal</keyword>
<sequence length="263" mass="30308">MKPAITISVLACWFCVVLVNGLPVQQRQQQQQQQQQVYSSPNAGTTEIQAYSVYSSILEYYEALVDATLSIQSEELLITLIHLPKESRNRILTSQAESMGFKTISDKQLNKMPSLIGKHIQAMNANVYASLEPIVNSYWSTLWDNKLLYASNQEEILSFLSSLNRVVAKKLIDQVDNYHLLEKIKQDMVSLYQEKPWVGWFFSTKTIVLSFGDDVTDQDSEFLRQHVADTRTSLLMELHIQFMDFFTRIQTDIAENFVIYNED</sequence>
<keyword evidence="3" id="KW-1185">Reference proteome</keyword>
<protein>
    <submittedName>
        <fullName evidence="2">Uncharacterized protein</fullName>
    </submittedName>
</protein>
<evidence type="ECO:0000313" key="3">
    <source>
        <dbReference type="Proteomes" id="UP000054107"/>
    </source>
</evidence>
<gene>
    <name evidence="2" type="primary">PARPA_02441.1 scaffold 4425</name>
</gene>
<accession>A0A0B7N1P0</accession>
<feature type="signal peptide" evidence="1">
    <location>
        <begin position="1"/>
        <end position="21"/>
    </location>
</feature>